<dbReference type="Proteomes" id="UP000613160">
    <property type="component" value="Unassembled WGS sequence"/>
</dbReference>
<organism evidence="2 3">
    <name type="scientific">Aureimonas glaciei</name>
    <dbReference type="NCBI Taxonomy" id="1776957"/>
    <lineage>
        <taxon>Bacteria</taxon>
        <taxon>Pseudomonadati</taxon>
        <taxon>Pseudomonadota</taxon>
        <taxon>Alphaproteobacteria</taxon>
        <taxon>Hyphomicrobiales</taxon>
        <taxon>Aurantimonadaceae</taxon>
        <taxon>Aureimonas</taxon>
    </lineage>
</organism>
<dbReference type="EMBL" id="BMJJ01000003">
    <property type="protein sequence ID" value="GGD14897.1"/>
    <property type="molecule type" value="Genomic_DNA"/>
</dbReference>
<dbReference type="SUPFAM" id="SSF53756">
    <property type="entry name" value="UDP-Glycosyltransferase/glycogen phosphorylase"/>
    <property type="match status" value="1"/>
</dbReference>
<keyword evidence="3" id="KW-1185">Reference proteome</keyword>
<reference evidence="2" key="1">
    <citation type="journal article" date="2014" name="Int. J. Syst. Evol. Microbiol.">
        <title>Complete genome sequence of Corynebacterium casei LMG S-19264T (=DSM 44701T), isolated from a smear-ripened cheese.</title>
        <authorList>
            <consortium name="US DOE Joint Genome Institute (JGI-PGF)"/>
            <person name="Walter F."/>
            <person name="Albersmeier A."/>
            <person name="Kalinowski J."/>
            <person name="Ruckert C."/>
        </authorList>
    </citation>
    <scope>NUCLEOTIDE SEQUENCE</scope>
    <source>
        <strain evidence="2">CGMCC 1.15493</strain>
    </source>
</reference>
<gene>
    <name evidence="2" type="ORF">GCM10011335_17070</name>
</gene>
<proteinExistence type="predicted"/>
<keyword evidence="2" id="KW-0808">Transferase</keyword>
<dbReference type="Pfam" id="PF13439">
    <property type="entry name" value="Glyco_transf_4"/>
    <property type="match status" value="1"/>
</dbReference>
<evidence type="ECO:0000259" key="1">
    <source>
        <dbReference type="Pfam" id="PF13439"/>
    </source>
</evidence>
<dbReference type="PANTHER" id="PTHR12526">
    <property type="entry name" value="GLYCOSYLTRANSFERASE"/>
    <property type="match status" value="1"/>
</dbReference>
<protein>
    <submittedName>
        <fullName evidence="2">Transferase</fullName>
    </submittedName>
</protein>
<dbReference type="RefSeq" id="WP_188850149.1">
    <property type="nucleotide sequence ID" value="NZ_BMJJ01000003.1"/>
</dbReference>
<dbReference type="Gene3D" id="3.40.50.2000">
    <property type="entry name" value="Glycogen Phosphorylase B"/>
    <property type="match status" value="2"/>
</dbReference>
<evidence type="ECO:0000313" key="3">
    <source>
        <dbReference type="Proteomes" id="UP000613160"/>
    </source>
</evidence>
<feature type="domain" description="Glycosyltransferase subfamily 4-like N-terminal" evidence="1">
    <location>
        <begin position="14"/>
        <end position="186"/>
    </location>
</feature>
<dbReference type="InterPro" id="IPR028098">
    <property type="entry name" value="Glyco_trans_4-like_N"/>
</dbReference>
<dbReference type="Pfam" id="PF13692">
    <property type="entry name" value="Glyco_trans_1_4"/>
    <property type="match status" value="1"/>
</dbReference>
<sequence length="405" mass="43937">MKQLRIVHCFRSPVGGIFRHVRDLIDAQIAEGHAVGILCDSITGGAFEEEQIAALAPRLSLGVHRVTMRRSIAPSDLVDLFKTYRLIRDIAPDVLHGHGAKGGAYARLVGTAIRVGGGRAARLYTPHGGSMHYDPHTLGGRLFFTLERLLERMTDHLLFVSEYEKTAYFTKVGRPAVDSCVIYNGLSEPEFAAAPIDPNAADFLYIGMLRPLKGPDIFIEALADMARSTGTLPTAVVVGAGEQKAELVRRAEALLPGRVVFHEPMPIRQALPLAKVMVLPSRADSLPYVVLEAVAADRAVVAVDVGGVREIIPPALQPLVRPGDAPALAAAMAERLHQPLGNPEPLMQHLRQRFAITKMAADTMAAYARAVEHCRRPVVRSRPVVAAVRLEERVPTVPAPHAKKS</sequence>
<reference evidence="2" key="2">
    <citation type="submission" date="2020-09" db="EMBL/GenBank/DDBJ databases">
        <authorList>
            <person name="Sun Q."/>
            <person name="Zhou Y."/>
        </authorList>
    </citation>
    <scope>NUCLEOTIDE SEQUENCE</scope>
    <source>
        <strain evidence="2">CGMCC 1.15493</strain>
    </source>
</reference>
<dbReference type="PANTHER" id="PTHR12526:SF638">
    <property type="entry name" value="SPORE COAT PROTEIN SA"/>
    <property type="match status" value="1"/>
</dbReference>
<comment type="caution">
    <text evidence="2">The sequence shown here is derived from an EMBL/GenBank/DDBJ whole genome shotgun (WGS) entry which is preliminary data.</text>
</comment>
<dbReference type="AlphaFoldDB" id="A0A916XV50"/>
<evidence type="ECO:0000313" key="2">
    <source>
        <dbReference type="EMBL" id="GGD14897.1"/>
    </source>
</evidence>
<name>A0A916XV50_9HYPH</name>
<accession>A0A916XV50</accession>
<dbReference type="GO" id="GO:0016757">
    <property type="term" value="F:glycosyltransferase activity"/>
    <property type="evidence" value="ECO:0007669"/>
    <property type="project" value="TreeGrafter"/>
</dbReference>